<accession>A0A6J7PP69</accession>
<feature type="compositionally biased region" description="Polar residues" evidence="1">
    <location>
        <begin position="334"/>
        <end position="351"/>
    </location>
</feature>
<evidence type="ECO:0000256" key="1">
    <source>
        <dbReference type="SAM" id="MobiDB-lite"/>
    </source>
</evidence>
<dbReference type="InterPro" id="IPR025295">
    <property type="entry name" value="eCIS_core_dom"/>
</dbReference>
<evidence type="ECO:0000259" key="2">
    <source>
        <dbReference type="Pfam" id="PF13699"/>
    </source>
</evidence>
<feature type="region of interest" description="Disordered" evidence="1">
    <location>
        <begin position="171"/>
        <end position="351"/>
    </location>
</feature>
<feature type="compositionally biased region" description="Low complexity" evidence="1">
    <location>
        <begin position="250"/>
        <end position="262"/>
    </location>
</feature>
<reference evidence="3" key="1">
    <citation type="submission" date="2020-05" db="EMBL/GenBank/DDBJ databases">
        <authorList>
            <person name="Chiriac C."/>
            <person name="Salcher M."/>
            <person name="Ghai R."/>
            <person name="Kavagutti S V."/>
        </authorList>
    </citation>
    <scope>NUCLEOTIDE SEQUENCE</scope>
</reference>
<feature type="compositionally biased region" description="Polar residues" evidence="1">
    <location>
        <begin position="1"/>
        <end position="10"/>
    </location>
</feature>
<dbReference type="EMBL" id="CAFBPJ010000008">
    <property type="protein sequence ID" value="CAB5006315.1"/>
    <property type="molecule type" value="Genomic_DNA"/>
</dbReference>
<evidence type="ECO:0000313" key="3">
    <source>
        <dbReference type="EMBL" id="CAB5006315.1"/>
    </source>
</evidence>
<proteinExistence type="predicted"/>
<dbReference type="AlphaFoldDB" id="A0A6J7PP69"/>
<organism evidence="3">
    <name type="scientific">freshwater metagenome</name>
    <dbReference type="NCBI Taxonomy" id="449393"/>
    <lineage>
        <taxon>unclassified sequences</taxon>
        <taxon>metagenomes</taxon>
        <taxon>ecological metagenomes</taxon>
    </lineage>
</organism>
<protein>
    <submittedName>
        <fullName evidence="3">Unannotated protein</fullName>
    </submittedName>
</protein>
<dbReference type="Pfam" id="PF13699">
    <property type="entry name" value="eCIS_core"/>
    <property type="match status" value="1"/>
</dbReference>
<feature type="compositionally biased region" description="Polar residues" evidence="1">
    <location>
        <begin position="275"/>
        <end position="284"/>
    </location>
</feature>
<feature type="compositionally biased region" description="Low complexity" evidence="1">
    <location>
        <begin position="17"/>
        <end position="36"/>
    </location>
</feature>
<name>A0A6J7PP69_9ZZZZ</name>
<gene>
    <name evidence="3" type="ORF">UFOPK4092_00137</name>
</gene>
<sequence length="390" mass="40891">MSTSPPTTGVQRRASGTPFASTATAAVASTPMAAPSRQSELPTALRDSPSETATITKDNIKSFGQAPAPKQHAVSADVRAAVSAVAGTSPTSVALHRGAAVDKKAQALNADAFTHEGAIHIPGTTPLISDKSRQILAHELTHVVQQQQYGKTLPPEHTPLGRQLEASALHAETLVSSSPKPSVSPTIPSTSTSASVSAPAPAMPSAALATTSDMTPARRESRTNTFRAAGAPEVTVARGQSQPAEIVLSPRRLPAVPAPAALGRTLGSQPMWAGNSGSSETQVRQGAPNKFNYAPPAPAGQPSAPEQVQRRSRAQGTQQQTAAKEIAPVKQNKEQAPSASPTVAPQPTSFTSDARWLEQHANALYPLIRNMLRADLLKDRERRSKLMREY</sequence>
<feature type="region of interest" description="Disordered" evidence="1">
    <location>
        <begin position="1"/>
        <end position="51"/>
    </location>
</feature>
<feature type="compositionally biased region" description="Low complexity" evidence="1">
    <location>
        <begin position="175"/>
        <end position="212"/>
    </location>
</feature>
<feature type="domain" description="eCIS core" evidence="2">
    <location>
        <begin position="75"/>
        <end position="148"/>
    </location>
</feature>